<reference evidence="3 4" key="1">
    <citation type="submission" date="2021-08" db="EMBL/GenBank/DDBJ databases">
        <title>Nocardioides bacterium WL0053 sp. nov., isolated from the sediment.</title>
        <authorList>
            <person name="Wang L."/>
            <person name="Zhang D."/>
            <person name="Zhang A."/>
        </authorList>
    </citation>
    <scope>NUCLEOTIDE SEQUENCE [LARGE SCALE GENOMIC DNA]</scope>
    <source>
        <strain evidence="3 4">WL0053</strain>
    </source>
</reference>
<evidence type="ECO:0000313" key="4">
    <source>
        <dbReference type="Proteomes" id="UP000754710"/>
    </source>
</evidence>
<proteinExistence type="predicted"/>
<keyword evidence="1" id="KW-0732">Signal</keyword>
<dbReference type="RefSeq" id="WP_221025791.1">
    <property type="nucleotide sequence ID" value="NZ_JAIEZQ010000002.1"/>
</dbReference>
<organism evidence="3 4">
    <name type="scientific">Nocardioides jiangsuensis</name>
    <dbReference type="NCBI Taxonomy" id="2866161"/>
    <lineage>
        <taxon>Bacteria</taxon>
        <taxon>Bacillati</taxon>
        <taxon>Actinomycetota</taxon>
        <taxon>Actinomycetes</taxon>
        <taxon>Propionibacteriales</taxon>
        <taxon>Nocardioidaceae</taxon>
        <taxon>Nocardioides</taxon>
    </lineage>
</organism>
<sequence>MTIHTVPLRSRSSAVALSAALAATSFVGVGTGSGTAAAQQAAAPRLVAELEGTDTGDPDGTGYAVVRLFKAKRKVCATITWSKIATPNAAHIHRRSDGGIVVGLSGSVTGGATCARKVPKPTIRKIVEHPRRYYVNVHNEDYPAGAIQGVLHR</sequence>
<dbReference type="EMBL" id="JAIEZQ010000002">
    <property type="protein sequence ID" value="MBY9076107.1"/>
    <property type="molecule type" value="Genomic_DNA"/>
</dbReference>
<evidence type="ECO:0000313" key="3">
    <source>
        <dbReference type="EMBL" id="MBY9076107.1"/>
    </source>
</evidence>
<evidence type="ECO:0000256" key="1">
    <source>
        <dbReference type="SAM" id="SignalP"/>
    </source>
</evidence>
<comment type="caution">
    <text evidence="3">The sequence shown here is derived from an EMBL/GenBank/DDBJ whole genome shotgun (WGS) entry which is preliminary data.</text>
</comment>
<name>A0ABS7RNJ8_9ACTN</name>
<dbReference type="Proteomes" id="UP000754710">
    <property type="component" value="Unassembled WGS sequence"/>
</dbReference>
<dbReference type="InterPro" id="IPR010895">
    <property type="entry name" value="CHRD"/>
</dbReference>
<evidence type="ECO:0000259" key="2">
    <source>
        <dbReference type="SMART" id="SM00754"/>
    </source>
</evidence>
<feature type="signal peptide" evidence="1">
    <location>
        <begin position="1"/>
        <end position="27"/>
    </location>
</feature>
<accession>A0ABS7RNJ8</accession>
<keyword evidence="4" id="KW-1185">Reference proteome</keyword>
<gene>
    <name evidence="3" type="ORF">K1X13_14825</name>
</gene>
<dbReference type="Pfam" id="PF07452">
    <property type="entry name" value="CHRD"/>
    <property type="match status" value="1"/>
</dbReference>
<feature type="chain" id="PRO_5046859299" evidence="1">
    <location>
        <begin position="28"/>
        <end position="153"/>
    </location>
</feature>
<dbReference type="SMART" id="SM00754">
    <property type="entry name" value="CHRD"/>
    <property type="match status" value="1"/>
</dbReference>
<protein>
    <submittedName>
        <fullName evidence="3">CHRD domain-containing protein</fullName>
    </submittedName>
</protein>
<feature type="domain" description="CHRD" evidence="2">
    <location>
        <begin position="44"/>
        <end position="153"/>
    </location>
</feature>